<protein>
    <recommendedName>
        <fullName evidence="2">F-box domain-containing protein</fullName>
    </recommendedName>
</protein>
<dbReference type="Pfam" id="PF12937">
    <property type="entry name" value="F-box-like"/>
    <property type="match status" value="1"/>
</dbReference>
<evidence type="ECO:0000259" key="2">
    <source>
        <dbReference type="PROSITE" id="PS50181"/>
    </source>
</evidence>
<organism evidence="3 4">
    <name type="scientific">Ephemerocybe angulata</name>
    <dbReference type="NCBI Taxonomy" id="980116"/>
    <lineage>
        <taxon>Eukaryota</taxon>
        <taxon>Fungi</taxon>
        <taxon>Dikarya</taxon>
        <taxon>Basidiomycota</taxon>
        <taxon>Agaricomycotina</taxon>
        <taxon>Agaricomycetes</taxon>
        <taxon>Agaricomycetidae</taxon>
        <taxon>Agaricales</taxon>
        <taxon>Agaricineae</taxon>
        <taxon>Psathyrellaceae</taxon>
        <taxon>Ephemerocybe</taxon>
    </lineage>
</organism>
<evidence type="ECO:0000313" key="3">
    <source>
        <dbReference type="EMBL" id="KAF6756863.1"/>
    </source>
</evidence>
<sequence>MKKLPVELQTLIVKELPTRDICRLQQTCKAFYDLIEGDSELWRGRLQRHCGADVLLSSFSTASELRRACTGTLRFKHRYRRGGHPTPPSSRLLPHKKEDDQFQNRRSQYWPHHLYPEESSTFNLIPGGRFLITVDKKWLRVWDLGPPGSLNEPCEVVLHEINCVDTQPIIVDVAVANKDTVHLLIREDYIERRLPQSFGFDQSRYNLNGQSRVRFFRRFQIRLPDKGQNSVEGLGRLCVLHSYRGRLDRCAAQHGPVVALGFGKKFLLWDTSDSPDKNWVASTTRTERIVSTYGQDVFFHQGYVFAVDADDLRGFNLTSVTHCPVGKGVVDIQDGTPDLGYIPTPQMWTHQQQGSHNFRAWASDFMLHKPVADEGPLFYDIRDPQADPNRLDMWPESYVRLCFCFRPDNPSAGSLLRTKRYRTAPQPCDIPQLRFPLDDGVAGYIWYDSLDLIVDIGPRQRGNLFVSVLDDPDSPEPSILKDGSDFPEPAGFVVEGLGDFSEMIARPKSETGVLHLSVCPLSGRVVVLWDRESKDDRLVEIFDLYDSLPTI</sequence>
<dbReference type="Gene3D" id="1.20.1280.50">
    <property type="match status" value="1"/>
</dbReference>
<dbReference type="AlphaFoldDB" id="A0A8H6I3N5"/>
<reference evidence="3 4" key="1">
    <citation type="submission" date="2020-07" db="EMBL/GenBank/DDBJ databases">
        <title>Comparative genomics of pyrophilous fungi reveals a link between fire events and developmental genes.</title>
        <authorList>
            <consortium name="DOE Joint Genome Institute"/>
            <person name="Steindorff A.S."/>
            <person name="Carver A."/>
            <person name="Calhoun S."/>
            <person name="Stillman K."/>
            <person name="Liu H."/>
            <person name="Lipzen A."/>
            <person name="Pangilinan J."/>
            <person name="Labutti K."/>
            <person name="Bruns T.D."/>
            <person name="Grigoriev I.V."/>
        </authorList>
    </citation>
    <scope>NUCLEOTIDE SEQUENCE [LARGE SCALE GENOMIC DNA]</scope>
    <source>
        <strain evidence="3 4">CBS 144469</strain>
    </source>
</reference>
<gene>
    <name evidence="3" type="ORF">DFP72DRAFT_262484</name>
</gene>
<feature type="domain" description="F-box" evidence="2">
    <location>
        <begin position="1"/>
        <end position="45"/>
    </location>
</feature>
<dbReference type="Proteomes" id="UP000521943">
    <property type="component" value="Unassembled WGS sequence"/>
</dbReference>
<feature type="region of interest" description="Disordered" evidence="1">
    <location>
        <begin position="78"/>
        <end position="98"/>
    </location>
</feature>
<dbReference type="InterPro" id="IPR036047">
    <property type="entry name" value="F-box-like_dom_sf"/>
</dbReference>
<name>A0A8H6I3N5_9AGAR</name>
<dbReference type="PROSITE" id="PS50181">
    <property type="entry name" value="FBOX"/>
    <property type="match status" value="1"/>
</dbReference>
<comment type="caution">
    <text evidence="3">The sequence shown here is derived from an EMBL/GenBank/DDBJ whole genome shotgun (WGS) entry which is preliminary data.</text>
</comment>
<dbReference type="SMART" id="SM00256">
    <property type="entry name" value="FBOX"/>
    <property type="match status" value="1"/>
</dbReference>
<evidence type="ECO:0000256" key="1">
    <source>
        <dbReference type="SAM" id="MobiDB-lite"/>
    </source>
</evidence>
<dbReference type="InterPro" id="IPR001810">
    <property type="entry name" value="F-box_dom"/>
</dbReference>
<keyword evidence="4" id="KW-1185">Reference proteome</keyword>
<proteinExistence type="predicted"/>
<dbReference type="OrthoDB" id="10269999at2759"/>
<dbReference type="SUPFAM" id="SSF81383">
    <property type="entry name" value="F-box domain"/>
    <property type="match status" value="1"/>
</dbReference>
<evidence type="ECO:0000313" key="4">
    <source>
        <dbReference type="Proteomes" id="UP000521943"/>
    </source>
</evidence>
<dbReference type="EMBL" id="JACGCI010000024">
    <property type="protein sequence ID" value="KAF6756863.1"/>
    <property type="molecule type" value="Genomic_DNA"/>
</dbReference>
<accession>A0A8H6I3N5</accession>